<feature type="signal peptide" evidence="1">
    <location>
        <begin position="1"/>
        <end position="19"/>
    </location>
</feature>
<dbReference type="EMBL" id="VSRR010000058">
    <property type="protein sequence ID" value="MPC09174.1"/>
    <property type="molecule type" value="Genomic_DNA"/>
</dbReference>
<feature type="chain" id="PRO_5022992458" evidence="1">
    <location>
        <begin position="20"/>
        <end position="66"/>
    </location>
</feature>
<reference evidence="2 3" key="1">
    <citation type="submission" date="2019-05" db="EMBL/GenBank/DDBJ databases">
        <title>Another draft genome of Portunus trituberculatus and its Hox gene families provides insights of decapod evolution.</title>
        <authorList>
            <person name="Jeong J.-H."/>
            <person name="Song I."/>
            <person name="Kim S."/>
            <person name="Choi T."/>
            <person name="Kim D."/>
            <person name="Ryu S."/>
            <person name="Kim W."/>
        </authorList>
    </citation>
    <scope>NUCLEOTIDE SEQUENCE [LARGE SCALE GENOMIC DNA]</scope>
    <source>
        <tissue evidence="2">Muscle</tissue>
    </source>
</reference>
<accession>A0A5B7CKC2</accession>
<keyword evidence="3" id="KW-1185">Reference proteome</keyword>
<dbReference type="Proteomes" id="UP000324222">
    <property type="component" value="Unassembled WGS sequence"/>
</dbReference>
<comment type="caution">
    <text evidence="2">The sequence shown here is derived from an EMBL/GenBank/DDBJ whole genome shotgun (WGS) entry which is preliminary data.</text>
</comment>
<organism evidence="2 3">
    <name type="scientific">Portunus trituberculatus</name>
    <name type="common">Swimming crab</name>
    <name type="synonym">Neptunus trituberculatus</name>
    <dbReference type="NCBI Taxonomy" id="210409"/>
    <lineage>
        <taxon>Eukaryota</taxon>
        <taxon>Metazoa</taxon>
        <taxon>Ecdysozoa</taxon>
        <taxon>Arthropoda</taxon>
        <taxon>Crustacea</taxon>
        <taxon>Multicrustacea</taxon>
        <taxon>Malacostraca</taxon>
        <taxon>Eumalacostraca</taxon>
        <taxon>Eucarida</taxon>
        <taxon>Decapoda</taxon>
        <taxon>Pleocyemata</taxon>
        <taxon>Brachyura</taxon>
        <taxon>Eubrachyura</taxon>
        <taxon>Portunoidea</taxon>
        <taxon>Portunidae</taxon>
        <taxon>Portuninae</taxon>
        <taxon>Portunus</taxon>
    </lineage>
</organism>
<name>A0A5B7CKC2_PORTR</name>
<protein>
    <submittedName>
        <fullName evidence="2">Uncharacterized protein</fullName>
    </submittedName>
</protein>
<sequence length="66" mass="7250">MIFIVHALLFSPLPTVSLSAAKNSATFRESSINVTEAFRVQIDCSSHIVEMCPTTEGVNAVKIIWK</sequence>
<proteinExistence type="predicted"/>
<evidence type="ECO:0000256" key="1">
    <source>
        <dbReference type="SAM" id="SignalP"/>
    </source>
</evidence>
<gene>
    <name evidence="2" type="ORF">E2C01_001778</name>
</gene>
<keyword evidence="1" id="KW-0732">Signal</keyword>
<evidence type="ECO:0000313" key="3">
    <source>
        <dbReference type="Proteomes" id="UP000324222"/>
    </source>
</evidence>
<evidence type="ECO:0000313" key="2">
    <source>
        <dbReference type="EMBL" id="MPC09174.1"/>
    </source>
</evidence>
<dbReference type="AlphaFoldDB" id="A0A5B7CKC2"/>